<dbReference type="FunFam" id="3.30.505.10:FF:000028">
    <property type="entry name" value="Suppressor of cytokine signaling 5"/>
    <property type="match status" value="1"/>
</dbReference>
<feature type="region of interest" description="Disordered" evidence="6">
    <location>
        <begin position="24"/>
        <end position="50"/>
    </location>
</feature>
<proteinExistence type="predicted"/>
<dbReference type="GeneTree" id="ENSGT00940000159000"/>
<keyword evidence="2" id="KW-0341">Growth regulation</keyword>
<dbReference type="SUPFAM" id="SSF55550">
    <property type="entry name" value="SH2 domain"/>
    <property type="match status" value="1"/>
</dbReference>
<dbReference type="GO" id="GO:0009968">
    <property type="term" value="P:negative regulation of signal transduction"/>
    <property type="evidence" value="ECO:0007669"/>
    <property type="project" value="UniProtKB-KW"/>
</dbReference>
<evidence type="ECO:0000259" key="7">
    <source>
        <dbReference type="PROSITE" id="PS50225"/>
    </source>
</evidence>
<dbReference type="Proteomes" id="UP000233160">
    <property type="component" value="Unassembled WGS sequence"/>
</dbReference>
<evidence type="ECO:0000256" key="4">
    <source>
        <dbReference type="ARBA" id="ARBA00022786"/>
    </source>
</evidence>
<dbReference type="InterPro" id="IPR036860">
    <property type="entry name" value="SH2_dom_sf"/>
</dbReference>
<evidence type="ECO:0000256" key="5">
    <source>
        <dbReference type="ARBA" id="ARBA00022999"/>
    </source>
</evidence>
<feature type="compositionally biased region" description="Polar residues" evidence="6">
    <location>
        <begin position="114"/>
        <end position="124"/>
    </location>
</feature>
<dbReference type="SUPFAM" id="SSF158235">
    <property type="entry name" value="SOCS box-like"/>
    <property type="match status" value="1"/>
</dbReference>
<dbReference type="Ensembl" id="ENSPCOT00000030041.1">
    <property type="protein sequence ID" value="ENSPCOP00000019392.1"/>
    <property type="gene ID" value="ENSPCOG00000021636.1"/>
</dbReference>
<evidence type="ECO:0000313" key="9">
    <source>
        <dbReference type="Proteomes" id="UP000233160"/>
    </source>
</evidence>
<dbReference type="PANTHER" id="PTHR10155">
    <property type="entry name" value="PHOSPHATIDYLINOSITOL 3-KINASE REGULATORY SUBUNIT"/>
    <property type="match status" value="1"/>
</dbReference>
<protein>
    <recommendedName>
        <fullName evidence="7">SOCS box domain-containing protein</fullName>
    </recommendedName>
</protein>
<evidence type="ECO:0000256" key="1">
    <source>
        <dbReference type="ARBA" id="ARBA00004906"/>
    </source>
</evidence>
<dbReference type="Pfam" id="PF07525">
    <property type="entry name" value="SOCS_box"/>
    <property type="match status" value="1"/>
</dbReference>
<keyword evidence="3" id="KW-0734">Signal transduction inhibitor</keyword>
<dbReference type="SMART" id="SM00253">
    <property type="entry name" value="SOCS"/>
    <property type="match status" value="1"/>
</dbReference>
<dbReference type="InterPro" id="IPR036036">
    <property type="entry name" value="SOCS_box-like_dom_sf"/>
</dbReference>
<dbReference type="SMART" id="SM00969">
    <property type="entry name" value="SOCS_box"/>
    <property type="match status" value="1"/>
</dbReference>
<dbReference type="PANTHER" id="PTHR10155:SF15">
    <property type="entry name" value="SUPPRESSOR OF CYTOKINE SIGNALING 5"/>
    <property type="match status" value="1"/>
</dbReference>
<dbReference type="GO" id="GO:0035556">
    <property type="term" value="P:intracellular signal transduction"/>
    <property type="evidence" value="ECO:0007669"/>
    <property type="project" value="InterPro"/>
</dbReference>
<keyword evidence="5" id="KW-0727">SH2 domain</keyword>
<dbReference type="GO" id="GO:0016567">
    <property type="term" value="P:protein ubiquitination"/>
    <property type="evidence" value="ECO:0007669"/>
    <property type="project" value="UniProtKB-UniPathway"/>
</dbReference>
<dbReference type="InterPro" id="IPR001496">
    <property type="entry name" value="SOCS_box"/>
</dbReference>
<dbReference type="GO" id="GO:0046935">
    <property type="term" value="F:1-phosphatidylinositol-3-kinase regulator activity"/>
    <property type="evidence" value="ECO:0007669"/>
    <property type="project" value="TreeGrafter"/>
</dbReference>
<feature type="compositionally biased region" description="Polar residues" evidence="6">
    <location>
        <begin position="26"/>
        <end position="38"/>
    </location>
</feature>
<dbReference type="PROSITE" id="PS50225">
    <property type="entry name" value="SOCS"/>
    <property type="match status" value="1"/>
</dbReference>
<evidence type="ECO:0000256" key="3">
    <source>
        <dbReference type="ARBA" id="ARBA00022700"/>
    </source>
</evidence>
<reference evidence="8" key="1">
    <citation type="submission" date="2025-08" db="UniProtKB">
        <authorList>
            <consortium name="Ensembl"/>
        </authorList>
    </citation>
    <scope>IDENTIFICATION</scope>
</reference>
<evidence type="ECO:0000313" key="8">
    <source>
        <dbReference type="Ensembl" id="ENSPCOP00000019392.1"/>
    </source>
</evidence>
<evidence type="ECO:0000256" key="6">
    <source>
        <dbReference type="SAM" id="MobiDB-lite"/>
    </source>
</evidence>
<dbReference type="GO" id="GO:0046854">
    <property type="term" value="P:phosphatidylinositol phosphate biosynthetic process"/>
    <property type="evidence" value="ECO:0007669"/>
    <property type="project" value="TreeGrafter"/>
</dbReference>
<evidence type="ECO:0000256" key="2">
    <source>
        <dbReference type="ARBA" id="ARBA00022604"/>
    </source>
</evidence>
<dbReference type="InterPro" id="IPR022252">
    <property type="entry name" value="SOCS4/SOCS5_dom"/>
</dbReference>
<dbReference type="SMART" id="SM00252">
    <property type="entry name" value="SH2"/>
    <property type="match status" value="1"/>
</dbReference>
<dbReference type="GO" id="GO:0005942">
    <property type="term" value="C:phosphatidylinositol 3-kinase complex"/>
    <property type="evidence" value="ECO:0007669"/>
    <property type="project" value="TreeGrafter"/>
</dbReference>
<feature type="compositionally biased region" description="Low complexity" evidence="6">
    <location>
        <begin position="39"/>
        <end position="48"/>
    </location>
</feature>
<comment type="pathway">
    <text evidence="1">Protein modification; protein ubiquitination.</text>
</comment>
<dbReference type="Pfam" id="PF00017">
    <property type="entry name" value="SH2"/>
    <property type="match status" value="1"/>
</dbReference>
<feature type="region of interest" description="Disordered" evidence="6">
    <location>
        <begin position="101"/>
        <end position="124"/>
    </location>
</feature>
<keyword evidence="4" id="KW-0833">Ubl conjugation pathway</keyword>
<organism evidence="8 9">
    <name type="scientific">Propithecus coquereli</name>
    <name type="common">Coquerel's sifaka</name>
    <name type="synonym">Propithecus verreauxi coquereli</name>
    <dbReference type="NCBI Taxonomy" id="379532"/>
    <lineage>
        <taxon>Eukaryota</taxon>
        <taxon>Metazoa</taxon>
        <taxon>Chordata</taxon>
        <taxon>Craniata</taxon>
        <taxon>Vertebrata</taxon>
        <taxon>Euteleostomi</taxon>
        <taxon>Mammalia</taxon>
        <taxon>Eutheria</taxon>
        <taxon>Euarchontoglires</taxon>
        <taxon>Primates</taxon>
        <taxon>Strepsirrhini</taxon>
        <taxon>Lemuriformes</taxon>
        <taxon>Indriidae</taxon>
        <taxon>Propithecus</taxon>
    </lineage>
</organism>
<sequence>LFSHEEGSCSKICLSVKEKNSIRDSAPQQHSSPLQLGFSSSKNSSRRNQNCATEITQMVEISIEKVDSYVTPGTRLAQRDSYSPHAPWGGKKKTFLFYEDPKTQSSAHHRDSVSSRTVGSGSLRQSLQDTVGSCFPTRTYNKHSKPLFFNKRKIHLSELMLEKYPLPAGSDLAPKWHLLKQHTAPVTVDPPPKAQIHTFEATAEVNPLYKLGPKLAPGVTEISGDSSAIPQAHCDSEEDTTTLCLQSRRQKQHPVSGDSHAHVSRQGAWKAHTRIDHIHCLVPELLQVTGNPCYWGVMGSYEAEVLLKGKPEGTFLLRDCAQEDYLFSVSFCRHSRSRHAPNEQWNHDFSFDAHDPCVFHSTTVTGLLEHCKDPSSCMFFEPLLTILLNRTLPFSLQCICRAVICRCTIYDGIGGLPSPSMLQDFFKKYHYKQKVRVCWLEREPVKAKQMLLSPKGIN</sequence>
<keyword evidence="9" id="KW-1185">Reference proteome</keyword>
<dbReference type="UniPathway" id="UPA00143"/>
<accession>A0A2K6FZG7</accession>
<dbReference type="STRING" id="379532.ENSPCOP00000019392"/>
<name>A0A2K6FZG7_PROCO</name>
<dbReference type="Pfam" id="PF12610">
    <property type="entry name" value="SOCS"/>
    <property type="match status" value="1"/>
</dbReference>
<dbReference type="Gene3D" id="3.30.505.10">
    <property type="entry name" value="SH2 domain"/>
    <property type="match status" value="1"/>
</dbReference>
<feature type="domain" description="SOCS box" evidence="7">
    <location>
        <begin position="383"/>
        <end position="432"/>
    </location>
</feature>
<dbReference type="InterPro" id="IPR000980">
    <property type="entry name" value="SH2"/>
</dbReference>
<reference evidence="8" key="2">
    <citation type="submission" date="2025-09" db="UniProtKB">
        <authorList>
            <consortium name="Ensembl"/>
        </authorList>
    </citation>
    <scope>IDENTIFICATION</scope>
</reference>
<dbReference type="AlphaFoldDB" id="A0A2K6FZG7"/>